<dbReference type="PANTHER" id="PTHR32089:SF120">
    <property type="entry name" value="METHYL-ACCEPTING CHEMOTAXIS PROTEIN TLPQ"/>
    <property type="match status" value="1"/>
</dbReference>
<evidence type="ECO:0000256" key="1">
    <source>
        <dbReference type="ARBA" id="ARBA00004651"/>
    </source>
</evidence>
<evidence type="ECO:0000256" key="11">
    <source>
        <dbReference type="SAM" id="Phobius"/>
    </source>
</evidence>
<proteinExistence type="inferred from homology"/>
<evidence type="ECO:0000256" key="8">
    <source>
        <dbReference type="ARBA" id="ARBA00029447"/>
    </source>
</evidence>
<accession>A0A5A9W780</accession>
<organism evidence="14 15">
    <name type="scientific">Nitrincola tapanii</name>
    <dbReference type="NCBI Taxonomy" id="1708751"/>
    <lineage>
        <taxon>Bacteria</taxon>
        <taxon>Pseudomonadati</taxon>
        <taxon>Pseudomonadota</taxon>
        <taxon>Gammaproteobacteria</taxon>
        <taxon>Oceanospirillales</taxon>
        <taxon>Oceanospirillaceae</taxon>
        <taxon>Nitrincola</taxon>
    </lineage>
</organism>
<dbReference type="Gene3D" id="3.30.450.20">
    <property type="entry name" value="PAS domain"/>
    <property type="match status" value="2"/>
</dbReference>
<evidence type="ECO:0000256" key="5">
    <source>
        <dbReference type="ARBA" id="ARBA00022989"/>
    </source>
</evidence>
<evidence type="ECO:0000313" key="14">
    <source>
        <dbReference type="EMBL" id="KAA0876314.1"/>
    </source>
</evidence>
<keyword evidence="15" id="KW-1185">Reference proteome</keyword>
<dbReference type="InterPro" id="IPR003660">
    <property type="entry name" value="HAMP_dom"/>
</dbReference>
<keyword evidence="2" id="KW-1003">Cell membrane</keyword>
<evidence type="ECO:0000256" key="9">
    <source>
        <dbReference type="PROSITE-ProRule" id="PRU00284"/>
    </source>
</evidence>
<protein>
    <submittedName>
        <fullName evidence="14">Methyl-accepting chemotaxis protein</fullName>
    </submittedName>
</protein>
<dbReference type="SUPFAM" id="SSF58104">
    <property type="entry name" value="Methyl-accepting chemotaxis protein (MCP) signaling domain"/>
    <property type="match status" value="1"/>
</dbReference>
<dbReference type="Pfam" id="PF02743">
    <property type="entry name" value="dCache_1"/>
    <property type="match status" value="1"/>
</dbReference>
<evidence type="ECO:0000259" key="12">
    <source>
        <dbReference type="PROSITE" id="PS50111"/>
    </source>
</evidence>
<dbReference type="AlphaFoldDB" id="A0A5A9W780"/>
<dbReference type="Pfam" id="PF00672">
    <property type="entry name" value="HAMP"/>
    <property type="match status" value="1"/>
</dbReference>
<comment type="caution">
    <text evidence="14">The sequence shown here is derived from an EMBL/GenBank/DDBJ whole genome shotgun (WGS) entry which is preliminary data.</text>
</comment>
<dbReference type="PROSITE" id="PS50111">
    <property type="entry name" value="CHEMOTAXIS_TRANSDUC_2"/>
    <property type="match status" value="1"/>
</dbReference>
<dbReference type="CDD" id="cd12913">
    <property type="entry name" value="PDC1_MCP_like"/>
    <property type="match status" value="1"/>
</dbReference>
<comment type="similarity">
    <text evidence="8">Belongs to the methyl-accepting chemotaxis (MCP) protein family.</text>
</comment>
<feature type="coiled-coil region" evidence="10">
    <location>
        <begin position="580"/>
        <end position="607"/>
    </location>
</feature>
<dbReference type="InterPro" id="IPR004089">
    <property type="entry name" value="MCPsignal_dom"/>
</dbReference>
<dbReference type="Pfam" id="PF00015">
    <property type="entry name" value="MCPsignal"/>
    <property type="match status" value="1"/>
</dbReference>
<evidence type="ECO:0000256" key="10">
    <source>
        <dbReference type="SAM" id="Coils"/>
    </source>
</evidence>
<dbReference type="Proteomes" id="UP000325302">
    <property type="component" value="Unassembled WGS sequence"/>
</dbReference>
<dbReference type="PROSITE" id="PS50885">
    <property type="entry name" value="HAMP"/>
    <property type="match status" value="1"/>
</dbReference>
<dbReference type="GO" id="GO:0005886">
    <property type="term" value="C:plasma membrane"/>
    <property type="evidence" value="ECO:0007669"/>
    <property type="project" value="UniProtKB-SubCell"/>
</dbReference>
<dbReference type="InterPro" id="IPR033479">
    <property type="entry name" value="dCache_1"/>
</dbReference>
<dbReference type="OrthoDB" id="2489132at2"/>
<feature type="transmembrane region" description="Helical" evidence="11">
    <location>
        <begin position="33"/>
        <end position="56"/>
    </location>
</feature>
<name>A0A5A9W780_9GAMM</name>
<keyword evidence="7 9" id="KW-0807">Transducer</keyword>
<keyword evidence="3" id="KW-0145">Chemotaxis</keyword>
<keyword evidence="6 11" id="KW-0472">Membrane</keyword>
<feature type="transmembrane region" description="Helical" evidence="11">
    <location>
        <begin position="350"/>
        <end position="368"/>
    </location>
</feature>
<gene>
    <name evidence="14" type="ORF">E1H14_00855</name>
</gene>
<dbReference type="PANTHER" id="PTHR32089">
    <property type="entry name" value="METHYL-ACCEPTING CHEMOTAXIS PROTEIN MCPB"/>
    <property type="match status" value="1"/>
</dbReference>
<evidence type="ECO:0000256" key="4">
    <source>
        <dbReference type="ARBA" id="ARBA00022692"/>
    </source>
</evidence>
<sequence length="701" mass="75697">MQKIAWNYRDQPSVCKIDEDAGMLNRLTMTQKWLVTLVPIVILITLGMVFFVYSLVTDTVTQEARERSLELAQAEGQALASQLLTHLDSVEALASVMKTRHAILDIERRDYSNQFLQQFLSDRPTLLGAWTLWEANAFDGLDSLYQNTSGHDASGRYIPYWYRDGQVIAMDPLVDYEVPGEGDYYLLAKQNLKPVILDPYLYPVGDQEVLLTSIVVPILEEGVFKGVVGVDLSVSSLQNAMAALQPFGGVAALFGAEGTIIAHPDEGRLGRLLQDTEAQNLGAALPNFQQALRQGQTFEIQMPTALIGGGEALLVSQPVELGETQTHWTLLLAMPMSAVLEDVGALTQKVLFAGLAGLVLLILTILILSRALSRPLQTVVDAMQSIASGQGDLTRRLPVKGKDEVAEISRSFNAFAEQIRHLISELAGHSATLNSASAELRDLSSTSLHGIEKQRAEIEMVAAAMDELTASVNEVADNAQRAADATRAGSQEVAGGCSVIDAIVNNIRAQAQDTEATAVQIAELDEGSQAIGQVIGVIQGIAEQTNLLALNAAIEAARAGEQGRGFAVVADEVRTLATRTHSATEEIAQTIDRLQQLTAEVVRAMSQNKDKSIRSVELAEAGMQALQQIELQIGRVENMNLQVASATEEQSATTQELSRNLVTISQITEASAQGAEATARGSESLQGLAQELGQRVSRFRY</sequence>
<dbReference type="GO" id="GO:0006935">
    <property type="term" value="P:chemotaxis"/>
    <property type="evidence" value="ECO:0007669"/>
    <property type="project" value="UniProtKB-KW"/>
</dbReference>
<dbReference type="CDD" id="cd06225">
    <property type="entry name" value="HAMP"/>
    <property type="match status" value="1"/>
</dbReference>
<dbReference type="SMART" id="SM00283">
    <property type="entry name" value="MA"/>
    <property type="match status" value="1"/>
</dbReference>
<evidence type="ECO:0000313" key="15">
    <source>
        <dbReference type="Proteomes" id="UP000325302"/>
    </source>
</evidence>
<keyword evidence="5 11" id="KW-1133">Transmembrane helix</keyword>
<dbReference type="CDD" id="cd11386">
    <property type="entry name" value="MCP_signal"/>
    <property type="match status" value="1"/>
</dbReference>
<evidence type="ECO:0000259" key="13">
    <source>
        <dbReference type="PROSITE" id="PS50885"/>
    </source>
</evidence>
<evidence type="ECO:0000256" key="3">
    <source>
        <dbReference type="ARBA" id="ARBA00022500"/>
    </source>
</evidence>
<evidence type="ECO:0000256" key="7">
    <source>
        <dbReference type="ARBA" id="ARBA00023224"/>
    </source>
</evidence>
<feature type="domain" description="HAMP" evidence="13">
    <location>
        <begin position="370"/>
        <end position="424"/>
    </location>
</feature>
<keyword evidence="4 11" id="KW-0812">Transmembrane</keyword>
<dbReference type="EMBL" id="SMRS01000001">
    <property type="protein sequence ID" value="KAA0876314.1"/>
    <property type="molecule type" value="Genomic_DNA"/>
</dbReference>
<reference evidence="14 15" key="1">
    <citation type="submission" date="2019-03" db="EMBL/GenBank/DDBJ databases">
        <title>Nitrincola sp. nov. isolated from an Indian soda lake.</title>
        <authorList>
            <person name="Joshi A."/>
            <person name="Thite S.V."/>
            <person name="Joseph N."/>
            <person name="Dhotre D."/>
            <person name="Moorthy M."/>
            <person name="Shouche Y.S."/>
        </authorList>
    </citation>
    <scope>NUCLEOTIDE SEQUENCE [LARGE SCALE GENOMIC DNA]</scope>
    <source>
        <strain evidence="14 15">MEB193</strain>
    </source>
</reference>
<feature type="domain" description="Methyl-accepting transducer" evidence="12">
    <location>
        <begin position="429"/>
        <end position="665"/>
    </location>
</feature>
<evidence type="ECO:0000256" key="2">
    <source>
        <dbReference type="ARBA" id="ARBA00022475"/>
    </source>
</evidence>
<dbReference type="GO" id="GO:0007165">
    <property type="term" value="P:signal transduction"/>
    <property type="evidence" value="ECO:0007669"/>
    <property type="project" value="UniProtKB-KW"/>
</dbReference>
<dbReference type="FunFam" id="1.10.287.950:FF:000001">
    <property type="entry name" value="Methyl-accepting chemotaxis sensory transducer"/>
    <property type="match status" value="1"/>
</dbReference>
<evidence type="ECO:0000256" key="6">
    <source>
        <dbReference type="ARBA" id="ARBA00023136"/>
    </source>
</evidence>
<keyword evidence="10" id="KW-0175">Coiled coil</keyword>
<comment type="subcellular location">
    <subcellularLocation>
        <location evidence="1">Cell membrane</location>
        <topology evidence="1">Multi-pass membrane protein</topology>
    </subcellularLocation>
</comment>
<dbReference type="SMART" id="SM00304">
    <property type="entry name" value="HAMP"/>
    <property type="match status" value="2"/>
</dbReference>
<dbReference type="Gene3D" id="1.10.287.950">
    <property type="entry name" value="Methyl-accepting chemotaxis protein"/>
    <property type="match status" value="1"/>
</dbReference>